<evidence type="ECO:0000313" key="2">
    <source>
        <dbReference type="Proteomes" id="UP000192257"/>
    </source>
</evidence>
<dbReference type="GO" id="GO:0016740">
    <property type="term" value="F:transferase activity"/>
    <property type="evidence" value="ECO:0007669"/>
    <property type="project" value="UniProtKB-KW"/>
</dbReference>
<gene>
    <name evidence="1" type="ORF">TM35_000371150</name>
</gene>
<reference evidence="1 2" key="1">
    <citation type="submission" date="2017-03" db="EMBL/GenBank/DDBJ databases">
        <title>An alternative strategy for trypanosome survival in the mammalian bloodstream revealed through genome and transcriptome analysis of the ubiquitous bovine parasite Trypanosoma (Megatrypanum) theileri.</title>
        <authorList>
            <person name="Kelly S."/>
            <person name="Ivens A."/>
            <person name="Mott A."/>
            <person name="O'Neill E."/>
            <person name="Emms D."/>
            <person name="Macleod O."/>
            <person name="Voorheis P."/>
            <person name="Matthews J."/>
            <person name="Matthews K."/>
            <person name="Carrington M."/>
        </authorList>
    </citation>
    <scope>NUCLEOTIDE SEQUENCE [LARGE SCALE GENOMIC DNA]</scope>
    <source>
        <strain evidence="1">Edinburgh</strain>
    </source>
</reference>
<dbReference type="AlphaFoldDB" id="A0A1X0NK59"/>
<proteinExistence type="predicted"/>
<name>A0A1X0NK59_9TRYP</name>
<dbReference type="STRING" id="67003.A0A1X0NK59"/>
<dbReference type="Gene3D" id="2.40.30.10">
    <property type="entry name" value="Translation factors"/>
    <property type="match status" value="1"/>
</dbReference>
<evidence type="ECO:0000313" key="1">
    <source>
        <dbReference type="EMBL" id="ORC85142.1"/>
    </source>
</evidence>
<accession>A0A1X0NK59</accession>
<dbReference type="SUPFAM" id="SSF52402">
    <property type="entry name" value="Adenine nucleotide alpha hydrolases-like"/>
    <property type="match status" value="1"/>
</dbReference>
<dbReference type="PANTHER" id="PTHR11933:SF5">
    <property type="entry name" value="MITOCHONDRIAL TRNA-SPECIFIC 2-THIOURIDYLASE 1"/>
    <property type="match status" value="1"/>
</dbReference>
<protein>
    <submittedName>
        <fullName evidence="1">Putative tRNA-methyl transferase</fullName>
    </submittedName>
</protein>
<dbReference type="InterPro" id="IPR014729">
    <property type="entry name" value="Rossmann-like_a/b/a_fold"/>
</dbReference>
<keyword evidence="1" id="KW-0808">Transferase</keyword>
<keyword evidence="2" id="KW-1185">Reference proteome</keyword>
<dbReference type="Proteomes" id="UP000192257">
    <property type="component" value="Unassembled WGS sequence"/>
</dbReference>
<dbReference type="GeneID" id="39989195"/>
<dbReference type="VEuPathDB" id="TriTrypDB:TM35_000371150"/>
<dbReference type="EMBL" id="NBCO01000037">
    <property type="protein sequence ID" value="ORC85142.1"/>
    <property type="molecule type" value="Genomic_DNA"/>
</dbReference>
<sequence>MPSTVVRVAVALSGGVDSAVVALLLKRCAPQWRDVEALCSLKYPLSLSEIQKILEQHRSWSDVLQTPCETMRRSHYDLTAPVHYFPVFMKNWEDAAEVHGSRPSWCEAAQQDYNDATEIARSIGLLRNGEMMPLHNFSAHYVEKCFEPMLDAYARGATLNVDILCNSEVKFHVFLHTLLNSGKAHYIATGHYARTALFPCDDNDRGDKVQVIARPFSAGRDLNDQTVFLSRLSTLQASKALFPLGHVFERKTDVRAVATYFGLTPVCKKKTSTGICFVGEHYKRKSHDKNNSDNDNGKGNPGGGFSSFLEEYIDPNNVTLEQIVASGGKTTFVNAETGNEIDASKLLLFGRYTRSVLPAYSVTLGQLIRGKDHDGRSLRYYVQNKELFPLQESNGGKEEEEEEEEDGLRFLRTVWLVDRWDHPLLYKSVVELEDVVLSLHPRSLGQYTEEIRIDCLCCARHQEPLRQATLCFALCNVHESNDCIRVSCATVVFNAPVRALTAGQALVAYWPLRKKCDVDSAASLFVLASGWIAQSTENCGV</sequence>
<organism evidence="1 2">
    <name type="scientific">Trypanosoma theileri</name>
    <dbReference type="NCBI Taxonomy" id="67003"/>
    <lineage>
        <taxon>Eukaryota</taxon>
        <taxon>Discoba</taxon>
        <taxon>Euglenozoa</taxon>
        <taxon>Kinetoplastea</taxon>
        <taxon>Metakinetoplastina</taxon>
        <taxon>Trypanosomatida</taxon>
        <taxon>Trypanosomatidae</taxon>
        <taxon>Trypanosoma</taxon>
    </lineage>
</organism>
<dbReference type="GO" id="GO:0002143">
    <property type="term" value="P:tRNA wobble position uridine thiolation"/>
    <property type="evidence" value="ECO:0007669"/>
    <property type="project" value="TreeGrafter"/>
</dbReference>
<dbReference type="Gene3D" id="3.40.50.620">
    <property type="entry name" value="HUPs"/>
    <property type="match status" value="1"/>
</dbReference>
<dbReference type="RefSeq" id="XP_028879208.1">
    <property type="nucleotide sequence ID" value="XM_029029415.1"/>
</dbReference>
<dbReference type="OrthoDB" id="3685at2759"/>
<dbReference type="PANTHER" id="PTHR11933">
    <property type="entry name" value="TRNA 5-METHYLAMINOMETHYL-2-THIOURIDYLATE -METHYLTRANSFERASE"/>
    <property type="match status" value="1"/>
</dbReference>
<comment type="caution">
    <text evidence="1">The sequence shown here is derived from an EMBL/GenBank/DDBJ whole genome shotgun (WGS) entry which is preliminary data.</text>
</comment>
<dbReference type="Pfam" id="PF03054">
    <property type="entry name" value="tRNA_Me_trans"/>
    <property type="match status" value="1"/>
</dbReference>